<comment type="catalytic activity">
    <reaction evidence="4 5">
        <text>an acyl phosphate + H2O = a carboxylate + phosphate + H(+)</text>
        <dbReference type="Rhea" id="RHEA:14965"/>
        <dbReference type="ChEBI" id="CHEBI:15377"/>
        <dbReference type="ChEBI" id="CHEBI:15378"/>
        <dbReference type="ChEBI" id="CHEBI:29067"/>
        <dbReference type="ChEBI" id="CHEBI:43474"/>
        <dbReference type="ChEBI" id="CHEBI:59918"/>
        <dbReference type="EC" id="3.6.1.7"/>
    </reaction>
</comment>
<name>A0A6B8VZ04_9CORY</name>
<feature type="domain" description="Acylphosphatase-like" evidence="7">
    <location>
        <begin position="3"/>
        <end position="86"/>
    </location>
</feature>
<protein>
    <recommendedName>
        <fullName evidence="3 5">acylphosphatase</fullName>
        <ecNumber evidence="2 5">3.6.1.7</ecNumber>
    </recommendedName>
</protein>
<evidence type="ECO:0000256" key="4">
    <source>
        <dbReference type="ARBA" id="ARBA00047645"/>
    </source>
</evidence>
<dbReference type="AlphaFoldDB" id="A0A6B8VZ04"/>
<dbReference type="Gene3D" id="3.30.70.100">
    <property type="match status" value="1"/>
</dbReference>
<feature type="active site" evidence="5">
    <location>
        <position position="36"/>
    </location>
</feature>
<dbReference type="Proteomes" id="UP000425178">
    <property type="component" value="Chromosome"/>
</dbReference>
<dbReference type="GO" id="GO:0003998">
    <property type="term" value="F:acylphosphatase activity"/>
    <property type="evidence" value="ECO:0007669"/>
    <property type="project" value="UniProtKB-EC"/>
</dbReference>
<reference evidence="8 9" key="1">
    <citation type="journal article" date="2021" name="Int. J. Syst. Evol. Microbiol.">
        <title>Classification of three corynebacterial strains isolated from a small paddock in North Rhine-Westphalia: proposal of &lt;i&gt;Corynebacterium kalinowskii&lt;/i&gt; sp. nov., &lt;i&gt;Corynebacterium comes&lt;/i&gt; sp. nov. and &lt;i&gt;Corynebacterium occultum&lt;/i&gt; sp. nov.</title>
        <authorList>
            <person name="Schaffert L."/>
            <person name="Ruwe M."/>
            <person name="Milse J."/>
            <person name="Hanuschka K."/>
            <person name="Ortseifen V."/>
            <person name="Droste J."/>
            <person name="Brandt D."/>
            <person name="Schl L."/>
            <person name="Kutter Y."/>
            <person name="Vinke S."/>
            <person name="Vieh P."/>
            <person name="Jacob L."/>
            <person name="L N.C."/>
            <person name="Schulte-Berndt E."/>
            <person name="Hain C."/>
            <person name="Linder M."/>
            <person name="Schmidt P."/>
            <person name="Wollenschl L."/>
            <person name="Luttermann T."/>
            <person name="Thieme E."/>
            <person name="Hassa J."/>
            <person name="Haak M."/>
            <person name="Wittchen M."/>
            <person name="Mentz A."/>
            <person name="Persicke M."/>
            <person name="Busche T."/>
            <person name="R C."/>
        </authorList>
    </citation>
    <scope>NUCLEOTIDE SEQUENCE [LARGE SCALE GENOMIC DNA]</scope>
    <source>
        <strain evidence="8 9">2019</strain>
    </source>
</reference>
<dbReference type="RefSeq" id="WP_156228442.1">
    <property type="nucleotide sequence ID" value="NZ_CP046453.1"/>
</dbReference>
<evidence type="ECO:0000313" key="9">
    <source>
        <dbReference type="Proteomes" id="UP000425178"/>
    </source>
</evidence>
<dbReference type="EC" id="3.6.1.7" evidence="2 5"/>
<evidence type="ECO:0000256" key="5">
    <source>
        <dbReference type="PROSITE-ProRule" id="PRU00520"/>
    </source>
</evidence>
<evidence type="ECO:0000313" key="8">
    <source>
        <dbReference type="EMBL" id="QGU04937.1"/>
    </source>
</evidence>
<comment type="similarity">
    <text evidence="1 6">Belongs to the acylphosphatase family.</text>
</comment>
<dbReference type="Pfam" id="PF00708">
    <property type="entry name" value="Acylphosphatase"/>
    <property type="match status" value="1"/>
</dbReference>
<dbReference type="NCBIfam" id="NF010997">
    <property type="entry name" value="PRK14422.1"/>
    <property type="match status" value="1"/>
</dbReference>
<sequence length="86" mass="9369">MKRLVAHIDGHVQGVGFRWWTRSQAIELGLAGSATNLSDGRVQVIAEGPDEAVGELLRRLWSGPGSVDEVTQEWAEPVGERGFDTL</sequence>
<dbReference type="KEGG" id="ccoe:CETAM_08415"/>
<dbReference type="InterPro" id="IPR020456">
    <property type="entry name" value="Acylphosphatase"/>
</dbReference>
<dbReference type="PROSITE" id="PS00150">
    <property type="entry name" value="ACYLPHOSPHATASE_1"/>
    <property type="match status" value="1"/>
</dbReference>
<dbReference type="EMBL" id="CP046453">
    <property type="protein sequence ID" value="QGU04937.1"/>
    <property type="molecule type" value="Genomic_DNA"/>
</dbReference>
<proteinExistence type="inferred from homology"/>
<dbReference type="InterPro" id="IPR001792">
    <property type="entry name" value="Acylphosphatase-like_dom"/>
</dbReference>
<evidence type="ECO:0000256" key="2">
    <source>
        <dbReference type="ARBA" id="ARBA00012150"/>
    </source>
</evidence>
<evidence type="ECO:0000256" key="3">
    <source>
        <dbReference type="ARBA" id="ARBA00015991"/>
    </source>
</evidence>
<evidence type="ECO:0000256" key="1">
    <source>
        <dbReference type="ARBA" id="ARBA00005614"/>
    </source>
</evidence>
<accession>A0A6B8VZ04</accession>
<dbReference type="InterPro" id="IPR036046">
    <property type="entry name" value="Acylphosphatase-like_dom_sf"/>
</dbReference>
<gene>
    <name evidence="8" type="primary">acyP</name>
    <name evidence="8" type="ORF">CETAM_08415</name>
</gene>
<dbReference type="SUPFAM" id="SSF54975">
    <property type="entry name" value="Acylphosphatase/BLUF domain-like"/>
    <property type="match status" value="1"/>
</dbReference>
<dbReference type="PROSITE" id="PS51160">
    <property type="entry name" value="ACYLPHOSPHATASE_3"/>
    <property type="match status" value="1"/>
</dbReference>
<organism evidence="8 9">
    <name type="scientific">Corynebacterium comes</name>
    <dbReference type="NCBI Taxonomy" id="2675218"/>
    <lineage>
        <taxon>Bacteria</taxon>
        <taxon>Bacillati</taxon>
        <taxon>Actinomycetota</taxon>
        <taxon>Actinomycetes</taxon>
        <taxon>Mycobacteriales</taxon>
        <taxon>Corynebacteriaceae</taxon>
        <taxon>Corynebacterium</taxon>
    </lineage>
</organism>
<keyword evidence="5 8" id="KW-0378">Hydrolase</keyword>
<feature type="active site" evidence="5">
    <location>
        <position position="18"/>
    </location>
</feature>
<evidence type="ECO:0000259" key="7">
    <source>
        <dbReference type="PROSITE" id="PS51160"/>
    </source>
</evidence>
<evidence type="ECO:0000256" key="6">
    <source>
        <dbReference type="RuleBase" id="RU004168"/>
    </source>
</evidence>
<dbReference type="InterPro" id="IPR017968">
    <property type="entry name" value="Acylphosphatase_CS"/>
</dbReference>
<dbReference type="PANTHER" id="PTHR47268:SF4">
    <property type="entry name" value="ACYLPHOSPHATASE"/>
    <property type="match status" value="1"/>
</dbReference>
<keyword evidence="9" id="KW-1185">Reference proteome</keyword>
<dbReference type="PANTHER" id="PTHR47268">
    <property type="entry name" value="ACYLPHOSPHATASE"/>
    <property type="match status" value="1"/>
</dbReference>